<accession>A0A4R0RCQ3</accession>
<dbReference type="OrthoDB" id="2751896at2759"/>
<organism evidence="1 2">
    <name type="scientific">Steccherinum ochraceum</name>
    <dbReference type="NCBI Taxonomy" id="92696"/>
    <lineage>
        <taxon>Eukaryota</taxon>
        <taxon>Fungi</taxon>
        <taxon>Dikarya</taxon>
        <taxon>Basidiomycota</taxon>
        <taxon>Agaricomycotina</taxon>
        <taxon>Agaricomycetes</taxon>
        <taxon>Polyporales</taxon>
        <taxon>Steccherinaceae</taxon>
        <taxon>Steccherinum</taxon>
    </lineage>
</organism>
<dbReference type="STRING" id="92696.A0A4R0RCQ3"/>
<evidence type="ECO:0000313" key="2">
    <source>
        <dbReference type="Proteomes" id="UP000292702"/>
    </source>
</evidence>
<dbReference type="AlphaFoldDB" id="A0A4R0RCQ3"/>
<dbReference type="EMBL" id="RWJN01000214">
    <property type="protein sequence ID" value="TCD64796.1"/>
    <property type="molecule type" value="Genomic_DNA"/>
</dbReference>
<keyword evidence="2" id="KW-1185">Reference proteome</keyword>
<name>A0A4R0RCQ3_9APHY</name>
<gene>
    <name evidence="1" type="ORF">EIP91_003608</name>
</gene>
<evidence type="ECO:0000313" key="1">
    <source>
        <dbReference type="EMBL" id="TCD64796.1"/>
    </source>
</evidence>
<protein>
    <recommendedName>
        <fullName evidence="3">Aminoglycoside phosphotransferase domain-containing protein</fullName>
    </recommendedName>
</protein>
<dbReference type="Proteomes" id="UP000292702">
    <property type="component" value="Unassembled WGS sequence"/>
</dbReference>
<reference evidence="1 2" key="1">
    <citation type="submission" date="2018-11" db="EMBL/GenBank/DDBJ databases">
        <title>Genome assembly of Steccherinum ochraceum LE-BIN_3174, the white-rot fungus of the Steccherinaceae family (The Residual Polyporoid clade, Polyporales, Basidiomycota).</title>
        <authorList>
            <person name="Fedorova T.V."/>
            <person name="Glazunova O.A."/>
            <person name="Landesman E.O."/>
            <person name="Moiseenko K.V."/>
            <person name="Psurtseva N.V."/>
            <person name="Savinova O.S."/>
            <person name="Shakhova N.V."/>
            <person name="Tyazhelova T.V."/>
            <person name="Vasina D.V."/>
        </authorList>
    </citation>
    <scope>NUCLEOTIDE SEQUENCE [LARGE SCALE GENOMIC DNA]</scope>
    <source>
        <strain evidence="1 2">LE-BIN_3174</strain>
    </source>
</reference>
<proteinExistence type="predicted"/>
<comment type="caution">
    <text evidence="1">The sequence shown here is derived from an EMBL/GenBank/DDBJ whole genome shotgun (WGS) entry which is preliminary data.</text>
</comment>
<evidence type="ECO:0008006" key="3">
    <source>
        <dbReference type="Google" id="ProtNLM"/>
    </source>
</evidence>
<sequence length="187" mass="20437">MSSTVKVFINDEDKPTNIPNFETIITQGHELRSRQCTSINISGVRMTLDKKSDNEVSDIWVKFGGDITMAEAETQRFVAQYLEANSISPVRAPRVYLAFTWGHSGYIVSEYIDGQMCGDTDIPLVATAVQSLIAIPSLGSTPGPVGGGLIEHLFFVERASPIRYESVKELQDHMNGVGALQMSLAAL</sequence>